<dbReference type="RefSeq" id="WP_219317947.1">
    <property type="nucleotide sequence ID" value="NZ_JAHWYN010000011.1"/>
</dbReference>
<gene>
    <name evidence="3" type="ORF">KZH69_13215</name>
</gene>
<keyword evidence="4" id="KW-1185">Reference proteome</keyword>
<evidence type="ECO:0000313" key="3">
    <source>
        <dbReference type="EMBL" id="MBW4361446.1"/>
    </source>
</evidence>
<feature type="domain" description="DUF2147" evidence="2">
    <location>
        <begin position="26"/>
        <end position="141"/>
    </location>
</feature>
<protein>
    <submittedName>
        <fullName evidence="3">DUF2147 domain-containing protein</fullName>
    </submittedName>
</protein>
<dbReference type="Pfam" id="PF09917">
    <property type="entry name" value="DUF2147"/>
    <property type="match status" value="1"/>
</dbReference>
<dbReference type="PANTHER" id="PTHR36919">
    <property type="entry name" value="BLR1215 PROTEIN"/>
    <property type="match status" value="1"/>
</dbReference>
<sequence>MKKSIIFSLVVFFAMIFNAQSQTVLGKWKTIDDETGQAKSIVEVYEKSGKVYGKIVDILNPEKRKNLCSKCSGEDKNAPILGLIIIKGLVKDGDEYNGGKILDPVKGEEYKCLIALDGKDKLKVRGFVGVSLFGRTQYWFRVK</sequence>
<evidence type="ECO:0000259" key="2">
    <source>
        <dbReference type="Pfam" id="PF09917"/>
    </source>
</evidence>
<accession>A0ABS6XXQ1</accession>
<dbReference type="EMBL" id="JAHWYN010000011">
    <property type="protein sequence ID" value="MBW4361446.1"/>
    <property type="molecule type" value="Genomic_DNA"/>
</dbReference>
<dbReference type="Proteomes" id="UP000812031">
    <property type="component" value="Unassembled WGS sequence"/>
</dbReference>
<evidence type="ECO:0000313" key="4">
    <source>
        <dbReference type="Proteomes" id="UP000812031"/>
    </source>
</evidence>
<keyword evidence="1" id="KW-0732">Signal</keyword>
<comment type="caution">
    <text evidence="3">The sequence shown here is derived from an EMBL/GenBank/DDBJ whole genome shotgun (WGS) entry which is preliminary data.</text>
</comment>
<feature type="signal peptide" evidence="1">
    <location>
        <begin position="1"/>
        <end position="19"/>
    </location>
</feature>
<organism evidence="3 4">
    <name type="scientific">Flavobacterium taihuense</name>
    <dbReference type="NCBI Taxonomy" id="2857508"/>
    <lineage>
        <taxon>Bacteria</taxon>
        <taxon>Pseudomonadati</taxon>
        <taxon>Bacteroidota</taxon>
        <taxon>Flavobacteriia</taxon>
        <taxon>Flavobacteriales</taxon>
        <taxon>Flavobacteriaceae</taxon>
        <taxon>Flavobacterium</taxon>
    </lineage>
</organism>
<reference evidence="3 4" key="1">
    <citation type="submission" date="2021-07" db="EMBL/GenBank/DDBJ databases">
        <title>Flavobacterium sp. nov. isolated from sediment on the Taihu Lake.</title>
        <authorList>
            <person name="Qu J.-H."/>
        </authorList>
    </citation>
    <scope>NUCLEOTIDE SEQUENCE [LARGE SCALE GENOMIC DNA]</scope>
    <source>
        <strain evidence="3 4">NAS39</strain>
    </source>
</reference>
<proteinExistence type="predicted"/>
<feature type="chain" id="PRO_5045521969" evidence="1">
    <location>
        <begin position="20"/>
        <end position="143"/>
    </location>
</feature>
<evidence type="ECO:0000256" key="1">
    <source>
        <dbReference type="SAM" id="SignalP"/>
    </source>
</evidence>
<dbReference type="InterPro" id="IPR019223">
    <property type="entry name" value="DUF2147"/>
</dbReference>
<name>A0ABS6XXQ1_9FLAO</name>
<dbReference type="PANTHER" id="PTHR36919:SF3">
    <property type="entry name" value="BLL5882 PROTEIN"/>
    <property type="match status" value="1"/>
</dbReference>